<dbReference type="RefSeq" id="WP_135224911.1">
    <property type="nucleotide sequence ID" value="NZ_CP132508.1"/>
</dbReference>
<accession>A0ABZ0QPL2</accession>
<evidence type="ECO:0000256" key="6">
    <source>
        <dbReference type="SAM" id="MobiDB-lite"/>
    </source>
</evidence>
<dbReference type="SUPFAM" id="SSF88946">
    <property type="entry name" value="Sigma2 domain of RNA polymerase sigma factors"/>
    <property type="match status" value="1"/>
</dbReference>
<feature type="compositionally biased region" description="Low complexity" evidence="6">
    <location>
        <begin position="199"/>
        <end position="213"/>
    </location>
</feature>
<feature type="domain" description="RNA polymerase sigma factor 70 region 4 type 2" evidence="8">
    <location>
        <begin position="265"/>
        <end position="316"/>
    </location>
</feature>
<dbReference type="InterPro" id="IPR039425">
    <property type="entry name" value="RNA_pol_sigma-70-like"/>
</dbReference>
<sequence>MHLGEGGRLASGPAAAGTPPGGEAVDPPVPAGDPVSDEDLVQRACQGDHEAFAELVRRHHGLVYNLCLRLVGQPADAADATQEVFLRVFTRLARFRGQARFRTWLYRIAVNTCQDELRRRRRRPWPWGDLHGDLHPASTRRRGAALGSAPDPAGGSGAGLSAGGVGDEPGPAGEPDRPPTGEGGTAAPAGAGGTGDGAGAAAAGTAVAGATPDPGGGGTRTGTSALRGGSGSRAAGAARPPVRLPDPFAPGSSPEAAVLAGEIRQAVAAALAGLPEPFRVAVVLRDLHDLSYEEIGAVLGLRPGTVRSRIHRGRLLLRDALIRAGWAPGTGGETS</sequence>
<evidence type="ECO:0000313" key="10">
    <source>
        <dbReference type="Proteomes" id="UP001304683"/>
    </source>
</evidence>
<evidence type="ECO:0000256" key="4">
    <source>
        <dbReference type="ARBA" id="ARBA00023125"/>
    </source>
</evidence>
<dbReference type="PANTHER" id="PTHR43133:SF8">
    <property type="entry name" value="RNA POLYMERASE SIGMA FACTOR HI_1459-RELATED"/>
    <property type="match status" value="1"/>
</dbReference>
<dbReference type="PANTHER" id="PTHR43133">
    <property type="entry name" value="RNA POLYMERASE ECF-TYPE SIGMA FACTO"/>
    <property type="match status" value="1"/>
</dbReference>
<dbReference type="Gene3D" id="1.10.1740.10">
    <property type="match status" value="1"/>
</dbReference>
<evidence type="ECO:0000313" key="9">
    <source>
        <dbReference type="EMBL" id="WPD19452.1"/>
    </source>
</evidence>
<dbReference type="Pfam" id="PF04542">
    <property type="entry name" value="Sigma70_r2"/>
    <property type="match status" value="1"/>
</dbReference>
<evidence type="ECO:0000259" key="7">
    <source>
        <dbReference type="Pfam" id="PF04542"/>
    </source>
</evidence>
<evidence type="ECO:0000256" key="3">
    <source>
        <dbReference type="ARBA" id="ARBA00023082"/>
    </source>
</evidence>
<dbReference type="CDD" id="cd06171">
    <property type="entry name" value="Sigma70_r4"/>
    <property type="match status" value="1"/>
</dbReference>
<dbReference type="Proteomes" id="UP001304683">
    <property type="component" value="Chromosome"/>
</dbReference>
<dbReference type="InterPro" id="IPR007627">
    <property type="entry name" value="RNA_pol_sigma70_r2"/>
</dbReference>
<feature type="domain" description="RNA polymerase sigma-70 region 2" evidence="7">
    <location>
        <begin position="55"/>
        <end position="123"/>
    </location>
</feature>
<dbReference type="InterPro" id="IPR036388">
    <property type="entry name" value="WH-like_DNA-bd_sf"/>
</dbReference>
<keyword evidence="5" id="KW-0804">Transcription</keyword>
<feature type="compositionally biased region" description="Low complexity" evidence="6">
    <location>
        <begin position="221"/>
        <end position="241"/>
    </location>
</feature>
<dbReference type="SUPFAM" id="SSF88659">
    <property type="entry name" value="Sigma3 and sigma4 domains of RNA polymerase sigma factors"/>
    <property type="match status" value="1"/>
</dbReference>
<evidence type="ECO:0000256" key="2">
    <source>
        <dbReference type="ARBA" id="ARBA00023015"/>
    </source>
</evidence>
<feature type="compositionally biased region" description="Low complexity" evidence="6">
    <location>
        <begin position="10"/>
        <end position="26"/>
    </location>
</feature>
<reference evidence="9 10" key="1">
    <citation type="submission" date="2023-08" db="EMBL/GenBank/DDBJ databases">
        <title>Genome sequence of Thermaerobacter compostii strain Ins1, a spore-forming filamentous bacterium isolated from a deep geothermal reservoir.</title>
        <authorList>
            <person name="Bregnard D."/>
            <person name="Gonzalez D."/>
            <person name="Junier P."/>
        </authorList>
    </citation>
    <scope>NUCLEOTIDE SEQUENCE [LARGE SCALE GENOMIC DNA]</scope>
    <source>
        <strain evidence="9 10">Ins1</strain>
    </source>
</reference>
<keyword evidence="2" id="KW-0805">Transcription regulation</keyword>
<dbReference type="InterPro" id="IPR013249">
    <property type="entry name" value="RNA_pol_sigma70_r4_t2"/>
</dbReference>
<protein>
    <submittedName>
        <fullName evidence="9">Sigma-70 family RNA polymerase sigma factor</fullName>
    </submittedName>
</protein>
<evidence type="ECO:0000256" key="1">
    <source>
        <dbReference type="ARBA" id="ARBA00010641"/>
    </source>
</evidence>
<proteinExistence type="inferred from homology"/>
<dbReference type="InterPro" id="IPR013324">
    <property type="entry name" value="RNA_pol_sigma_r3/r4-like"/>
</dbReference>
<dbReference type="Gene3D" id="1.10.10.10">
    <property type="entry name" value="Winged helix-like DNA-binding domain superfamily/Winged helix DNA-binding domain"/>
    <property type="match status" value="1"/>
</dbReference>
<keyword evidence="3" id="KW-0731">Sigma factor</keyword>
<dbReference type="NCBIfam" id="TIGR02937">
    <property type="entry name" value="sigma70-ECF"/>
    <property type="match status" value="1"/>
</dbReference>
<organism evidence="9 10">
    <name type="scientific">Thermaerobacter composti</name>
    <dbReference type="NCBI Taxonomy" id="554949"/>
    <lineage>
        <taxon>Bacteria</taxon>
        <taxon>Bacillati</taxon>
        <taxon>Bacillota</taxon>
        <taxon>Clostridia</taxon>
        <taxon>Eubacteriales</taxon>
        <taxon>Clostridiales Family XVII. Incertae Sedis</taxon>
        <taxon>Thermaerobacter</taxon>
    </lineage>
</organism>
<evidence type="ECO:0000259" key="8">
    <source>
        <dbReference type="Pfam" id="PF08281"/>
    </source>
</evidence>
<keyword evidence="4" id="KW-0238">DNA-binding</keyword>
<gene>
    <name evidence="9" type="ORF">Q5761_01935</name>
</gene>
<comment type="similarity">
    <text evidence="1">Belongs to the sigma-70 factor family. ECF subfamily.</text>
</comment>
<feature type="compositionally biased region" description="Gly residues" evidence="6">
    <location>
        <begin position="154"/>
        <end position="167"/>
    </location>
</feature>
<keyword evidence="10" id="KW-1185">Reference proteome</keyword>
<feature type="compositionally biased region" description="Low complexity" evidence="6">
    <location>
        <begin position="144"/>
        <end position="153"/>
    </location>
</feature>
<feature type="region of interest" description="Disordered" evidence="6">
    <location>
        <begin position="1"/>
        <end position="36"/>
    </location>
</feature>
<dbReference type="InterPro" id="IPR013325">
    <property type="entry name" value="RNA_pol_sigma_r2"/>
</dbReference>
<evidence type="ECO:0000256" key="5">
    <source>
        <dbReference type="ARBA" id="ARBA00023163"/>
    </source>
</evidence>
<dbReference type="Pfam" id="PF08281">
    <property type="entry name" value="Sigma70_r4_2"/>
    <property type="match status" value="1"/>
</dbReference>
<name>A0ABZ0QPL2_9FIRM</name>
<dbReference type="InterPro" id="IPR014284">
    <property type="entry name" value="RNA_pol_sigma-70_dom"/>
</dbReference>
<feature type="region of interest" description="Disordered" evidence="6">
    <location>
        <begin position="124"/>
        <end position="250"/>
    </location>
</feature>
<dbReference type="EMBL" id="CP132508">
    <property type="protein sequence ID" value="WPD19452.1"/>
    <property type="molecule type" value="Genomic_DNA"/>
</dbReference>